<evidence type="ECO:0000259" key="10">
    <source>
        <dbReference type="Pfam" id="PF26250"/>
    </source>
</evidence>
<dbReference type="EMBL" id="BQKI01000009">
    <property type="protein sequence ID" value="GJN02554.1"/>
    <property type="molecule type" value="Genomic_DNA"/>
</dbReference>
<keyword evidence="2 8" id="KW-0696">RNA-directed RNA polymerase</keyword>
<keyword evidence="5 8" id="KW-0694">RNA-binding</keyword>
<dbReference type="Pfam" id="PF26250">
    <property type="entry name" value="RRM_RdRP1_2"/>
    <property type="match status" value="1"/>
</dbReference>
<evidence type="ECO:0000313" key="13">
    <source>
        <dbReference type="Proteomes" id="UP001054889"/>
    </source>
</evidence>
<dbReference type="PANTHER" id="PTHR23079">
    <property type="entry name" value="RNA-DEPENDENT RNA POLYMERASE"/>
    <property type="match status" value="1"/>
</dbReference>
<feature type="domain" description="RDRP core" evidence="9">
    <location>
        <begin position="143"/>
        <end position="498"/>
    </location>
</feature>
<dbReference type="InterPro" id="IPR058763">
    <property type="entry name" value="RRM_RDR1/2-like"/>
</dbReference>
<comment type="similarity">
    <text evidence="1 8">Belongs to the RdRP family.</text>
</comment>
<dbReference type="Proteomes" id="UP001054889">
    <property type="component" value="Unassembled WGS sequence"/>
</dbReference>
<dbReference type="Pfam" id="PF05183">
    <property type="entry name" value="RdRP"/>
    <property type="match status" value="1"/>
</dbReference>
<accession>A0AAV5CWV0</accession>
<feature type="domain" description="RDR1/2-like RRM" evidence="10">
    <location>
        <begin position="4"/>
        <end position="62"/>
    </location>
</feature>
<evidence type="ECO:0000256" key="6">
    <source>
        <dbReference type="ARBA" id="ARBA00023158"/>
    </source>
</evidence>
<dbReference type="GO" id="GO:0003968">
    <property type="term" value="F:RNA-directed RNA polymerase activity"/>
    <property type="evidence" value="ECO:0007669"/>
    <property type="project" value="UniProtKB-KW"/>
</dbReference>
<comment type="caution">
    <text evidence="12">The sequence shown here is derived from an EMBL/GenBank/DDBJ whole genome shotgun (WGS) entry which is preliminary data.</text>
</comment>
<keyword evidence="4 8" id="KW-0548">Nucleotidyltransferase</keyword>
<keyword evidence="6 8" id="KW-0943">RNA-mediated gene silencing</keyword>
<feature type="domain" description="RDRP C-terminal head" evidence="11">
    <location>
        <begin position="518"/>
        <end position="657"/>
    </location>
</feature>
<evidence type="ECO:0000256" key="4">
    <source>
        <dbReference type="ARBA" id="ARBA00022695"/>
    </source>
</evidence>
<evidence type="ECO:0000256" key="8">
    <source>
        <dbReference type="RuleBase" id="RU363098"/>
    </source>
</evidence>
<evidence type="ECO:0000256" key="7">
    <source>
        <dbReference type="ARBA" id="ARBA00048744"/>
    </source>
</evidence>
<name>A0AAV5CWV0_ELECO</name>
<evidence type="ECO:0000256" key="1">
    <source>
        <dbReference type="ARBA" id="ARBA00005762"/>
    </source>
</evidence>
<dbReference type="PANTHER" id="PTHR23079:SF1">
    <property type="entry name" value="RNA-DEPENDENT RNA POLYMERASE 1"/>
    <property type="match status" value="1"/>
</dbReference>
<reference evidence="12" key="2">
    <citation type="submission" date="2021-12" db="EMBL/GenBank/DDBJ databases">
        <title>Resequencing data analysis of finger millet.</title>
        <authorList>
            <person name="Hatakeyama M."/>
            <person name="Aluri S."/>
            <person name="Balachadran M.T."/>
            <person name="Sivarajan S.R."/>
            <person name="Poveda L."/>
            <person name="Shimizu-Inatsugi R."/>
            <person name="Schlapbach R."/>
            <person name="Sreeman S.M."/>
            <person name="Shimizu K.K."/>
        </authorList>
    </citation>
    <scope>NUCLEOTIDE SEQUENCE</scope>
</reference>
<dbReference type="EC" id="2.7.7.48" evidence="8"/>
<dbReference type="InterPro" id="IPR058752">
    <property type="entry name" value="RDRP_C_head"/>
</dbReference>
<dbReference type="Pfam" id="PF26253">
    <property type="entry name" value="RdRP_head"/>
    <property type="match status" value="1"/>
</dbReference>
<evidence type="ECO:0000256" key="5">
    <source>
        <dbReference type="ARBA" id="ARBA00022884"/>
    </source>
</evidence>
<proteinExistence type="inferred from homology"/>
<evidence type="ECO:0000313" key="12">
    <source>
        <dbReference type="EMBL" id="GJN02554.1"/>
    </source>
</evidence>
<evidence type="ECO:0000259" key="11">
    <source>
        <dbReference type="Pfam" id="PF26253"/>
    </source>
</evidence>
<dbReference type="InterPro" id="IPR007855">
    <property type="entry name" value="RDRP"/>
</dbReference>
<evidence type="ECO:0000256" key="3">
    <source>
        <dbReference type="ARBA" id="ARBA00022679"/>
    </source>
</evidence>
<evidence type="ECO:0000256" key="2">
    <source>
        <dbReference type="ARBA" id="ARBA00022484"/>
    </source>
</evidence>
<evidence type="ECO:0000259" key="9">
    <source>
        <dbReference type="Pfam" id="PF05183"/>
    </source>
</evidence>
<organism evidence="12 13">
    <name type="scientific">Eleusine coracana subsp. coracana</name>
    <dbReference type="NCBI Taxonomy" id="191504"/>
    <lineage>
        <taxon>Eukaryota</taxon>
        <taxon>Viridiplantae</taxon>
        <taxon>Streptophyta</taxon>
        <taxon>Embryophyta</taxon>
        <taxon>Tracheophyta</taxon>
        <taxon>Spermatophyta</taxon>
        <taxon>Magnoliopsida</taxon>
        <taxon>Liliopsida</taxon>
        <taxon>Poales</taxon>
        <taxon>Poaceae</taxon>
        <taxon>PACMAD clade</taxon>
        <taxon>Chloridoideae</taxon>
        <taxon>Cynodonteae</taxon>
        <taxon>Eleusininae</taxon>
        <taxon>Eleusine</taxon>
    </lineage>
</organism>
<dbReference type="GO" id="GO:0030422">
    <property type="term" value="P:siRNA processing"/>
    <property type="evidence" value="ECO:0007669"/>
    <property type="project" value="TreeGrafter"/>
</dbReference>
<comment type="function">
    <text evidence="8">Probably involved in the RNA silencing pathway and required for the generation of small interfering RNAs (siRNAs).</text>
</comment>
<reference evidence="12" key="1">
    <citation type="journal article" date="2018" name="DNA Res.">
        <title>Multiple hybrid de novo genome assembly of finger millet, an orphan allotetraploid crop.</title>
        <authorList>
            <person name="Hatakeyama M."/>
            <person name="Aluri S."/>
            <person name="Balachadran M.T."/>
            <person name="Sivarajan S.R."/>
            <person name="Patrignani A."/>
            <person name="Gruter S."/>
            <person name="Poveda L."/>
            <person name="Shimizu-Inatsugi R."/>
            <person name="Baeten J."/>
            <person name="Francoijs K.J."/>
            <person name="Nataraja K.N."/>
            <person name="Reddy Y.A.N."/>
            <person name="Phadnis S."/>
            <person name="Ravikumar R.L."/>
            <person name="Schlapbach R."/>
            <person name="Sreeman S.M."/>
            <person name="Shimizu K.K."/>
        </authorList>
    </citation>
    <scope>NUCLEOTIDE SEQUENCE</scope>
</reference>
<dbReference type="InterPro" id="IPR057596">
    <property type="entry name" value="RDRP_core"/>
</dbReference>
<sequence>MGRTLQVSGFDLTDSADNVKDLLERVAGEGTIFALKLRRPKNVTTTSKAFAIVKLDTQESASLRPRTPVFSLEDAVLHLGCLVKEDVLHVLWSAKNVSVKFGFDMKKIQFYLTYGFVRYKLEISYESIWEMKLHRPPAHRVQVTPAKVYFYNPEINVSNRVVGRFLDDIDNFLRVSFVNENCEKLRSVDLSPRSVSGNNSRRTALYDRVLSVLSDGISIGDKHFEFLAFSSSQLRDNSTWMFASRPGLTDNDIRNWMGDFSDIKNVAKYAARLGQSFSSSTETLKVHENEVEEIPDITNGTKYIFSDGIGKISADFAMEVAMKCKVKRSAPSAFQIRYGGYKGVVAVDPRSNRKLSLRKSMSKFRSQNTTLDVVAYSKYQPSFLNRQLITLLYTLGVADNVFELKQEESVRQLNRMVTEPQAAIDAIELVPMGEITNVVKELLLCGYQPSHEPYLSMLLQTFRAFKLLELKTKSRIFIPSGRAMMGCLDETRTLKYGQGDKKHTPHIQHFTKDVARPSYDPDLIVSGYEDYIMEAFECKEEYDFKLRSLMGHYGIKSEAEIVSGCILKMSKIFTKSSDADAIRVAVRSLSKEARSWFSEMSSDYGHDAVDAMASAWYHVTYHPDYWGSCNGGLDRLHLISFPWCVYDRLLTIKQRRKLKADLAL</sequence>
<comment type="catalytic activity">
    <reaction evidence="7 8">
        <text>RNA(n) + a ribonucleoside 5'-triphosphate = RNA(n+1) + diphosphate</text>
        <dbReference type="Rhea" id="RHEA:21248"/>
        <dbReference type="Rhea" id="RHEA-COMP:14527"/>
        <dbReference type="Rhea" id="RHEA-COMP:17342"/>
        <dbReference type="ChEBI" id="CHEBI:33019"/>
        <dbReference type="ChEBI" id="CHEBI:61557"/>
        <dbReference type="ChEBI" id="CHEBI:140395"/>
        <dbReference type="EC" id="2.7.7.48"/>
    </reaction>
</comment>
<dbReference type="AlphaFoldDB" id="A0AAV5CWV0"/>
<keyword evidence="13" id="KW-1185">Reference proteome</keyword>
<gene>
    <name evidence="12" type="primary">ga19916</name>
    <name evidence="12" type="ORF">PR202_ga19916</name>
</gene>
<dbReference type="GO" id="GO:0003723">
    <property type="term" value="F:RNA binding"/>
    <property type="evidence" value="ECO:0007669"/>
    <property type="project" value="UniProtKB-KW"/>
</dbReference>
<dbReference type="GO" id="GO:0031380">
    <property type="term" value="C:nuclear RNA-directed RNA polymerase complex"/>
    <property type="evidence" value="ECO:0007669"/>
    <property type="project" value="TreeGrafter"/>
</dbReference>
<keyword evidence="3 8" id="KW-0808">Transferase</keyword>
<protein>
    <recommendedName>
        <fullName evidence="8">RNA-dependent RNA polymerase</fullName>
        <ecNumber evidence="8">2.7.7.48</ecNumber>
    </recommendedName>
</protein>